<protein>
    <submittedName>
        <fullName evidence="2">Uncharacterized protein</fullName>
    </submittedName>
</protein>
<evidence type="ECO:0000256" key="1">
    <source>
        <dbReference type="SAM" id="MobiDB-lite"/>
    </source>
</evidence>
<accession>A0A9P3GLC0</accession>
<proteinExistence type="predicted"/>
<evidence type="ECO:0000313" key="2">
    <source>
        <dbReference type="EMBL" id="GJE97043.1"/>
    </source>
</evidence>
<dbReference type="EMBL" id="BPQB01000067">
    <property type="protein sequence ID" value="GJE97043.1"/>
    <property type="molecule type" value="Genomic_DNA"/>
</dbReference>
<feature type="compositionally biased region" description="Low complexity" evidence="1">
    <location>
        <begin position="176"/>
        <end position="197"/>
    </location>
</feature>
<sequence>MSEPQPANDSLGLDLNTLKISDDSTGNAPEPAQDAPSASVPEDATSPSAEQPPSDAVPGANEEKKSREPRKKPYVNPERVNTGGPQREKLSEEELTERMARIREQNQKIKLRRADVEKDELEFKKQQEAERAKLARNRKVQDNVDRAREQNARRKMEKIQGREWDSGKPGVKRTPDVPVAPAYAPPTEGASIGIRGAVRGGGGRGRGRGRGAPPHMATAVDGEPAIEEPTTSAEVPS</sequence>
<comment type="caution">
    <text evidence="2">The sequence shown here is derived from an EMBL/GenBank/DDBJ whole genome shotgun (WGS) entry which is preliminary data.</text>
</comment>
<keyword evidence="3" id="KW-1185">Reference proteome</keyword>
<feature type="region of interest" description="Disordered" evidence="1">
    <location>
        <begin position="1"/>
        <end position="109"/>
    </location>
</feature>
<feature type="region of interest" description="Disordered" evidence="1">
    <location>
        <begin position="132"/>
        <end position="237"/>
    </location>
</feature>
<name>A0A9P3GLC0_9APHY</name>
<dbReference type="Proteomes" id="UP000703269">
    <property type="component" value="Unassembled WGS sequence"/>
</dbReference>
<feature type="compositionally biased region" description="Basic and acidic residues" evidence="1">
    <location>
        <begin position="132"/>
        <end position="166"/>
    </location>
</feature>
<dbReference type="OrthoDB" id="2402960at2759"/>
<feature type="compositionally biased region" description="Basic and acidic residues" evidence="1">
    <location>
        <begin position="86"/>
        <end position="109"/>
    </location>
</feature>
<gene>
    <name evidence="2" type="ORF">PsYK624_132530</name>
</gene>
<evidence type="ECO:0000313" key="3">
    <source>
        <dbReference type="Proteomes" id="UP000703269"/>
    </source>
</evidence>
<organism evidence="2 3">
    <name type="scientific">Phanerochaete sordida</name>
    <dbReference type="NCBI Taxonomy" id="48140"/>
    <lineage>
        <taxon>Eukaryota</taxon>
        <taxon>Fungi</taxon>
        <taxon>Dikarya</taxon>
        <taxon>Basidiomycota</taxon>
        <taxon>Agaricomycotina</taxon>
        <taxon>Agaricomycetes</taxon>
        <taxon>Polyporales</taxon>
        <taxon>Phanerochaetaceae</taxon>
        <taxon>Phanerochaete</taxon>
    </lineage>
</organism>
<dbReference type="AlphaFoldDB" id="A0A9P3GLC0"/>
<reference evidence="2 3" key="1">
    <citation type="submission" date="2021-08" db="EMBL/GenBank/DDBJ databases">
        <title>Draft Genome Sequence of Phanerochaete sordida strain YK-624.</title>
        <authorList>
            <person name="Mori T."/>
            <person name="Dohra H."/>
            <person name="Suzuki T."/>
            <person name="Kawagishi H."/>
            <person name="Hirai H."/>
        </authorList>
    </citation>
    <scope>NUCLEOTIDE SEQUENCE [LARGE SCALE GENOMIC DNA]</scope>
    <source>
        <strain evidence="2 3">YK-624</strain>
    </source>
</reference>